<protein>
    <submittedName>
        <fullName evidence="1">Sodium- and chloride-dependent GABA transporter 1</fullName>
    </submittedName>
</protein>
<evidence type="ECO:0000313" key="1">
    <source>
        <dbReference type="EMBL" id="KAJ1679547.1"/>
    </source>
</evidence>
<gene>
    <name evidence="1" type="primary">GAT1</name>
    <name evidence="1" type="ORF">EV182_001826</name>
</gene>
<proteinExistence type="predicted"/>
<sequence length="874" mass="92711">MQPPSIPSTKLAFTMIDLAAAQKFFEDTIDLELARPLEETSQDFLFEMACYTPNYIDFTRESGEKDGCRPTSVNVSSSKSKSNTPTTTTNEFLSASFLTSLSLAGADRAMGVKFEGAEFKGDSRRSAGLSSTSADRMDTDDYLPNRTPNSLMPHWPEMKVEHLDIGRAKELNGGPSQVQQSSSAPLTMTTAGDKPTPKVPSAQPDSGSRQETTKSMVVDDGKSEDANNNGSNTSLAMSLLSQLGVSLNETVSSIGTRSIGRQPIITCSALDALFANDSTELKSNYNFSCLENNVGYADASYYAPGNALFLLENTSQSDLKYQASQSLNGGGSGGSQHQQDPQSQQHKAGNATTGNTSLAAAVAVAAAIRSRAQSNNPSGAATPNPDHTDIEDEDEDEDCFGGPFKSMMGAPDSDQNNIFFVDPSNAAHLGGMYFDDGGFTRFLRMHVQKQKQEQQQQQQPPEQQQNHDIELVPMTNVDVALSQASVTVPKSIGVSLGPQPVMSATTVTTTPLSPDGNAVASQSVNRKGATGASQAQQRQQQNTARDVSLQGVMAPNLSGLEANSLSMVDPLTAAFYSTFGTTPELLVTGVGESQNLQDKSYQVQQFINPSIVGPDLNGGPKQTTDSADLAPGAYTSFTNMNFFSPILTSTRATRPTDGDGGGPTGNSGKVGASGNAGSQGSNTIDPSVIEAQDKQPTPRHANITPNPKSAEPFGNGLPPDSATACMKRTLSRNDVENHHTNYSTKKSRPNSGLGQGVSVEPCAGKPQDGKRQRDADDGIQQLIPKKPSKKSSSSNSGSTAGFVCSNCQTTKTPLWRRDPEGKPLCNACGLFYKLHGVTRPLSLKTDVIKKRNRGSGLEPASSSHVADPAPRERC</sequence>
<dbReference type="EMBL" id="JAMZIH010000314">
    <property type="protein sequence ID" value="KAJ1679547.1"/>
    <property type="molecule type" value="Genomic_DNA"/>
</dbReference>
<organism evidence="1 2">
    <name type="scientific">Spiromyces aspiralis</name>
    <dbReference type="NCBI Taxonomy" id="68401"/>
    <lineage>
        <taxon>Eukaryota</taxon>
        <taxon>Fungi</taxon>
        <taxon>Fungi incertae sedis</taxon>
        <taxon>Zoopagomycota</taxon>
        <taxon>Kickxellomycotina</taxon>
        <taxon>Kickxellomycetes</taxon>
        <taxon>Kickxellales</taxon>
        <taxon>Kickxellaceae</taxon>
        <taxon>Spiromyces</taxon>
    </lineage>
</organism>
<comment type="caution">
    <text evidence="1">The sequence shown here is derived from an EMBL/GenBank/DDBJ whole genome shotgun (WGS) entry which is preliminary data.</text>
</comment>
<accession>A0ACC1HTH3</accession>
<name>A0ACC1HTH3_9FUNG</name>
<reference evidence="1" key="1">
    <citation type="submission" date="2022-06" db="EMBL/GenBank/DDBJ databases">
        <title>Phylogenomic reconstructions and comparative analyses of Kickxellomycotina fungi.</title>
        <authorList>
            <person name="Reynolds N.K."/>
            <person name="Stajich J.E."/>
            <person name="Barry K."/>
            <person name="Grigoriev I.V."/>
            <person name="Crous P."/>
            <person name="Smith M.E."/>
        </authorList>
    </citation>
    <scope>NUCLEOTIDE SEQUENCE</scope>
    <source>
        <strain evidence="1">RSA 2271</strain>
    </source>
</reference>
<dbReference type="Proteomes" id="UP001145114">
    <property type="component" value="Unassembled WGS sequence"/>
</dbReference>
<keyword evidence="2" id="KW-1185">Reference proteome</keyword>
<evidence type="ECO:0000313" key="2">
    <source>
        <dbReference type="Proteomes" id="UP001145114"/>
    </source>
</evidence>